<evidence type="ECO:0000256" key="16">
    <source>
        <dbReference type="ARBA" id="ARBA00022692"/>
    </source>
</evidence>
<evidence type="ECO:0000256" key="20">
    <source>
        <dbReference type="ARBA" id="ARBA00029908"/>
    </source>
</evidence>
<keyword evidence="18 25" id="KW-1133">Transmembrane helix</keyword>
<dbReference type="PANTHER" id="PTHR30181:SF2">
    <property type="entry name" value="PTS SYSTEM MANNITOL-SPECIFIC EIICBA COMPONENT"/>
    <property type="match status" value="1"/>
</dbReference>
<feature type="transmembrane region" description="Helical" evidence="25">
    <location>
        <begin position="51"/>
        <end position="69"/>
    </location>
</feature>
<dbReference type="PROSITE" id="PS00372">
    <property type="entry name" value="PTS_EIIA_TYPE_2_HIS"/>
    <property type="match status" value="1"/>
</dbReference>
<proteinExistence type="predicted"/>
<keyword evidence="9" id="KW-0813">Transport</keyword>
<dbReference type="EMBL" id="DXBJ01000062">
    <property type="protein sequence ID" value="HIZ58600.1"/>
    <property type="molecule type" value="Genomic_DNA"/>
</dbReference>
<dbReference type="EC" id="2.7.1.197" evidence="5"/>
<dbReference type="NCBIfam" id="NF011663">
    <property type="entry name" value="PRK15083.1"/>
    <property type="match status" value="1"/>
</dbReference>
<evidence type="ECO:0000256" key="9">
    <source>
        <dbReference type="ARBA" id="ARBA00022448"/>
    </source>
</evidence>
<protein>
    <recommendedName>
        <fullName evidence="6">Mannitol-specific phosphotransferase enzyme IIA component</fullName>
        <ecNumber evidence="5">2.7.1.197</ecNumber>
    </recommendedName>
    <alternativeName>
        <fullName evidence="22">EIIA</fullName>
    </alternativeName>
    <alternativeName>
        <fullName evidence="24">EIICB-Mtl</fullName>
    </alternativeName>
    <alternativeName>
        <fullName evidence="21">EIICBA-Mtl</fullName>
    </alternativeName>
    <alternativeName>
        <fullName evidence="23">EIII</fullName>
    </alternativeName>
    <alternativeName>
        <fullName evidence="20">PTS system mannitol-specific EIIA component</fullName>
    </alternativeName>
    <alternativeName>
        <fullName evidence="8">PTS system mannitol-specific EIICB component</fullName>
    </alternativeName>
    <alternativeName>
        <fullName evidence="7">PTS system mannitol-specific EIICBA component</fullName>
    </alternativeName>
</protein>
<evidence type="ECO:0000256" key="23">
    <source>
        <dbReference type="ARBA" id="ARBA00030962"/>
    </source>
</evidence>
<evidence type="ECO:0000256" key="11">
    <source>
        <dbReference type="ARBA" id="ARBA00022519"/>
    </source>
</evidence>
<name>A0A9D2FGA4_9FIRM</name>
<evidence type="ECO:0000256" key="10">
    <source>
        <dbReference type="ARBA" id="ARBA00022475"/>
    </source>
</evidence>
<dbReference type="GO" id="GO:0022872">
    <property type="term" value="F:protein-N(PI)-phosphohistidine-mannitol phosphotransferase system transmembrane transporter activity"/>
    <property type="evidence" value="ECO:0007669"/>
    <property type="project" value="InterPro"/>
</dbReference>
<sequence length="626" mass="65467">MKEKIGRFGKFLSGMVMPNIGAFIAWGFLTALFIEAGWLPNPDLAGIVDPMLNYLLPILIAGQGGYMVAGDRGRVVAAIAVVGCICGSDYTMLMGAMAMGPLAGLAIRTFDRRAEGHIPAGFEMLVNNFSAGILGLVLAVLGYYIIGPLMTVILTVLTAGVDILVTHGLLPLVAVFIEPAKVLFLNNAINHGIFSPIGAGQAAETGRSIMYMLESNPGPGLGVLLAYWFCSKDKQTRQSAPGAVIIHLLGGIHEIYFPYILMNPVIIAAPILGNICAIFFYTLTGAGLSGPASPGSLIAYMAMAPRDAILPVLLGVVIAAGVSFAGSAVILRFSTGKNLADAQEQMQEMKAEARGIATAAAESAGPADPSKVHKIVFACDAGMGSSAMGATRFRNRIHSANANSGLIVTNTSVDNIPADADIVVCQRVLAERAKACAPNATLITIGNFLADPHLDNLFATLTSVAGEDVEPAAPAAAGPAPAGSAMNGVLRREGVKLGQTAADKYEAIRAAGRLLAQLGYVDESYTEAMVERENLVTTYMGMGVAIPHGTSQKKGTVKKSGVVLLQYPQGVDFGDEKAYLVFGIAGVGDEHLDLLANVCNLLEDEDALEQLKTTADLDFVMEKLQA</sequence>
<evidence type="ECO:0000256" key="13">
    <source>
        <dbReference type="ARBA" id="ARBA00022597"/>
    </source>
</evidence>
<dbReference type="InterPro" id="IPR003352">
    <property type="entry name" value="PTS_EIIC"/>
</dbReference>
<dbReference type="GO" id="GO:0016301">
    <property type="term" value="F:kinase activity"/>
    <property type="evidence" value="ECO:0007669"/>
    <property type="project" value="UniProtKB-KW"/>
</dbReference>
<evidence type="ECO:0000256" key="18">
    <source>
        <dbReference type="ARBA" id="ARBA00022989"/>
    </source>
</evidence>
<reference evidence="28" key="1">
    <citation type="journal article" date="2021" name="PeerJ">
        <title>Extensive microbial diversity within the chicken gut microbiome revealed by metagenomics and culture.</title>
        <authorList>
            <person name="Gilroy R."/>
            <person name="Ravi A."/>
            <person name="Getino M."/>
            <person name="Pursley I."/>
            <person name="Horton D.L."/>
            <person name="Alikhan N.F."/>
            <person name="Baker D."/>
            <person name="Gharbi K."/>
            <person name="Hall N."/>
            <person name="Watson M."/>
            <person name="Adriaenssens E.M."/>
            <person name="Foster-Nyarko E."/>
            <person name="Jarju S."/>
            <person name="Secka A."/>
            <person name="Antonio M."/>
            <person name="Oren A."/>
            <person name="Chaudhuri R.R."/>
            <person name="La Ragione R."/>
            <person name="Hildebrand F."/>
            <person name="Pallen M.J."/>
        </authorList>
    </citation>
    <scope>NUCLEOTIDE SEQUENCE</scope>
    <source>
        <strain evidence="28">ChiBcec16-3735</strain>
    </source>
</reference>
<dbReference type="InterPro" id="IPR050893">
    <property type="entry name" value="Sugar_PTS"/>
</dbReference>
<dbReference type="PROSITE" id="PS51104">
    <property type="entry name" value="PTS_EIIC_TYPE_2"/>
    <property type="match status" value="1"/>
</dbReference>
<keyword evidence="15" id="KW-0598">Phosphotransferase system</keyword>
<comment type="subcellular location">
    <subcellularLocation>
        <location evidence="3">Cell inner membrane</location>
        <topology evidence="3">Multi-pass membrane protein</topology>
    </subcellularLocation>
</comment>
<keyword evidence="10" id="KW-1003">Cell membrane</keyword>
<evidence type="ECO:0000256" key="1">
    <source>
        <dbReference type="ARBA" id="ARBA00001655"/>
    </source>
</evidence>
<dbReference type="InterPro" id="IPR002178">
    <property type="entry name" value="PTS_EIIA_type-2_dom"/>
</dbReference>
<keyword evidence="14 28" id="KW-0808">Transferase</keyword>
<dbReference type="AlphaFoldDB" id="A0A9D2FGA4"/>
<dbReference type="Gene3D" id="3.40.50.2300">
    <property type="match status" value="1"/>
</dbReference>
<evidence type="ECO:0000256" key="6">
    <source>
        <dbReference type="ARBA" id="ARBA00014783"/>
    </source>
</evidence>
<evidence type="ECO:0000256" key="5">
    <source>
        <dbReference type="ARBA" id="ARBA00011909"/>
    </source>
</evidence>
<feature type="transmembrane region" description="Helical" evidence="25">
    <location>
        <begin position="75"/>
        <end position="104"/>
    </location>
</feature>
<evidence type="ECO:0000256" key="3">
    <source>
        <dbReference type="ARBA" id="ARBA00004429"/>
    </source>
</evidence>
<evidence type="ECO:0000259" key="27">
    <source>
        <dbReference type="PROSITE" id="PS51104"/>
    </source>
</evidence>
<dbReference type="Pfam" id="PF02378">
    <property type="entry name" value="PTS_EIIC"/>
    <property type="match status" value="1"/>
</dbReference>
<keyword evidence="16 25" id="KW-0812">Transmembrane</keyword>
<feature type="transmembrane region" description="Helical" evidence="25">
    <location>
        <begin position="152"/>
        <end position="177"/>
    </location>
</feature>
<gene>
    <name evidence="28" type="ORF">H9725_08500</name>
</gene>
<evidence type="ECO:0000256" key="22">
    <source>
        <dbReference type="ARBA" id="ARBA00030956"/>
    </source>
</evidence>
<feature type="domain" description="PTS EIIA type-2" evidence="26">
    <location>
        <begin position="488"/>
        <end position="626"/>
    </location>
</feature>
<evidence type="ECO:0000256" key="14">
    <source>
        <dbReference type="ARBA" id="ARBA00022679"/>
    </source>
</evidence>
<dbReference type="GO" id="GO:0090563">
    <property type="term" value="F:protein-phosphocysteine-sugar phosphotransferase activity"/>
    <property type="evidence" value="ECO:0007669"/>
    <property type="project" value="TreeGrafter"/>
</dbReference>
<evidence type="ECO:0000256" key="12">
    <source>
        <dbReference type="ARBA" id="ARBA00022553"/>
    </source>
</evidence>
<comment type="catalytic activity">
    <reaction evidence="1">
        <text>D-mannitol(out) + N(pros)-phospho-L-histidyl-[protein] = D-mannitol 1-phosphate(in) + L-histidyl-[protein]</text>
        <dbReference type="Rhea" id="RHEA:33363"/>
        <dbReference type="Rhea" id="RHEA-COMP:9745"/>
        <dbReference type="Rhea" id="RHEA-COMP:9746"/>
        <dbReference type="ChEBI" id="CHEBI:16899"/>
        <dbReference type="ChEBI" id="CHEBI:29979"/>
        <dbReference type="ChEBI" id="CHEBI:61381"/>
        <dbReference type="ChEBI" id="CHEBI:64837"/>
        <dbReference type="EC" id="2.7.1.197"/>
    </reaction>
</comment>
<dbReference type="CDD" id="cd05567">
    <property type="entry name" value="PTS_IIB_mannitol"/>
    <property type="match status" value="1"/>
</dbReference>
<evidence type="ECO:0000313" key="28">
    <source>
        <dbReference type="EMBL" id="HIZ58600.1"/>
    </source>
</evidence>
<evidence type="ECO:0000256" key="24">
    <source>
        <dbReference type="ARBA" id="ARBA00033349"/>
    </source>
</evidence>
<keyword evidence="17" id="KW-0418">Kinase</keyword>
<comment type="function">
    <text evidence="2">The phosphoenolpyruvate-dependent sugar phosphotransferase system (sugar PTS), a major carbohydrate active transport system, catalyzes the phosphorylation of incoming sugar substrates concomitantly with their translocation across the cell membrane. The enzyme II CmtAB PTS system is involved in D-mannitol transport.</text>
</comment>
<dbReference type="PROSITE" id="PS51094">
    <property type="entry name" value="PTS_EIIA_TYPE_2"/>
    <property type="match status" value="1"/>
</dbReference>
<dbReference type="Proteomes" id="UP000824065">
    <property type="component" value="Unassembled WGS sequence"/>
</dbReference>
<dbReference type="Pfam" id="PF00359">
    <property type="entry name" value="PTS_EIIA_2"/>
    <property type="match status" value="1"/>
</dbReference>
<keyword evidence="11" id="KW-0997">Cell inner membrane</keyword>
<evidence type="ECO:0000256" key="25">
    <source>
        <dbReference type="SAM" id="Phobius"/>
    </source>
</evidence>
<evidence type="ECO:0000256" key="15">
    <source>
        <dbReference type="ARBA" id="ARBA00022683"/>
    </source>
</evidence>
<keyword evidence="12" id="KW-0597">Phosphoprotein</keyword>
<dbReference type="Pfam" id="PF02302">
    <property type="entry name" value="PTS_IIB"/>
    <property type="match status" value="1"/>
</dbReference>
<dbReference type="InterPro" id="IPR003501">
    <property type="entry name" value="PTS_EIIB_2/3"/>
</dbReference>
<comment type="caution">
    <text evidence="28">The sequence shown here is derived from an EMBL/GenBank/DDBJ whole genome shotgun (WGS) entry which is preliminary data.</text>
</comment>
<dbReference type="CDD" id="cd00211">
    <property type="entry name" value="PTS_IIA_fru"/>
    <property type="match status" value="1"/>
</dbReference>
<dbReference type="GO" id="GO:0009401">
    <property type="term" value="P:phosphoenolpyruvate-dependent sugar phosphotransferase system"/>
    <property type="evidence" value="ECO:0007669"/>
    <property type="project" value="UniProtKB-KW"/>
</dbReference>
<evidence type="ECO:0000256" key="2">
    <source>
        <dbReference type="ARBA" id="ARBA00002434"/>
    </source>
</evidence>
<evidence type="ECO:0000256" key="19">
    <source>
        <dbReference type="ARBA" id="ARBA00023136"/>
    </source>
</evidence>
<feature type="transmembrane region" description="Helical" evidence="25">
    <location>
        <begin position="20"/>
        <end position="39"/>
    </location>
</feature>
<dbReference type="InterPro" id="IPR029503">
    <property type="entry name" value="PTS_EIIB_mannitol"/>
</dbReference>
<feature type="transmembrane region" description="Helical" evidence="25">
    <location>
        <begin position="308"/>
        <end position="331"/>
    </location>
</feature>
<organism evidence="28 29">
    <name type="scientific">Candidatus Faecalibacterium gallistercoris</name>
    <dbReference type="NCBI Taxonomy" id="2838579"/>
    <lineage>
        <taxon>Bacteria</taxon>
        <taxon>Bacillati</taxon>
        <taxon>Bacillota</taxon>
        <taxon>Clostridia</taxon>
        <taxon>Eubacteriales</taxon>
        <taxon>Oscillospiraceae</taxon>
        <taxon>Faecalibacterium</taxon>
    </lineage>
</organism>
<feature type="transmembrane region" description="Helical" evidence="25">
    <location>
        <begin position="265"/>
        <end position="288"/>
    </location>
</feature>
<dbReference type="PANTHER" id="PTHR30181">
    <property type="entry name" value="MANNITOL PERMEASE IIC COMPONENT"/>
    <property type="match status" value="1"/>
</dbReference>
<evidence type="ECO:0000256" key="17">
    <source>
        <dbReference type="ARBA" id="ARBA00022777"/>
    </source>
</evidence>
<dbReference type="InterPro" id="IPR016152">
    <property type="entry name" value="PTrfase/Anion_transptr"/>
</dbReference>
<keyword evidence="13" id="KW-0762">Sugar transport</keyword>
<dbReference type="SUPFAM" id="SSF52794">
    <property type="entry name" value="PTS system IIB component-like"/>
    <property type="match status" value="1"/>
</dbReference>
<evidence type="ECO:0000259" key="26">
    <source>
        <dbReference type="PROSITE" id="PS51094"/>
    </source>
</evidence>
<keyword evidence="19 25" id="KW-0472">Membrane</keyword>
<accession>A0A9D2FGA4</accession>
<evidence type="ECO:0000256" key="7">
    <source>
        <dbReference type="ARBA" id="ARBA00015039"/>
    </source>
</evidence>
<reference evidence="28" key="2">
    <citation type="submission" date="2021-04" db="EMBL/GenBank/DDBJ databases">
        <authorList>
            <person name="Gilroy R."/>
        </authorList>
    </citation>
    <scope>NUCLEOTIDE SEQUENCE</scope>
    <source>
        <strain evidence="28">ChiBcec16-3735</strain>
    </source>
</reference>
<evidence type="ECO:0000256" key="8">
    <source>
        <dbReference type="ARBA" id="ARBA00021825"/>
    </source>
</evidence>
<dbReference type="SUPFAM" id="SSF55804">
    <property type="entry name" value="Phoshotransferase/anion transport protein"/>
    <property type="match status" value="1"/>
</dbReference>
<evidence type="ECO:0000256" key="21">
    <source>
        <dbReference type="ARBA" id="ARBA00030684"/>
    </source>
</evidence>
<dbReference type="InterPro" id="IPR013014">
    <property type="entry name" value="PTS_EIIC_2"/>
</dbReference>
<evidence type="ECO:0000256" key="4">
    <source>
        <dbReference type="ARBA" id="ARBA00011738"/>
    </source>
</evidence>
<feature type="domain" description="PTS EIIC type-2" evidence="27">
    <location>
        <begin position="8"/>
        <end position="336"/>
    </location>
</feature>
<comment type="subunit">
    <text evidence="4">Homodimer.</text>
</comment>
<dbReference type="Gene3D" id="3.40.930.10">
    <property type="entry name" value="Mannitol-specific EII, Chain A"/>
    <property type="match status" value="1"/>
</dbReference>
<dbReference type="InterPro" id="IPR036095">
    <property type="entry name" value="PTS_EIIB-like_sf"/>
</dbReference>
<dbReference type="GO" id="GO:0005886">
    <property type="term" value="C:plasma membrane"/>
    <property type="evidence" value="ECO:0007669"/>
    <property type="project" value="UniProtKB-SubCell"/>
</dbReference>
<feature type="transmembrane region" description="Helical" evidence="25">
    <location>
        <begin position="125"/>
        <end position="146"/>
    </location>
</feature>
<evidence type="ECO:0000313" key="29">
    <source>
        <dbReference type="Proteomes" id="UP000824065"/>
    </source>
</evidence>